<keyword evidence="3" id="KW-0067">ATP-binding</keyword>
<dbReference type="InterPro" id="IPR003439">
    <property type="entry name" value="ABC_transporter-like_ATP-bd"/>
</dbReference>
<dbReference type="PANTHER" id="PTHR42939">
    <property type="entry name" value="ABC TRANSPORTER ATP-BINDING PROTEIN ALBC-RELATED"/>
    <property type="match status" value="1"/>
</dbReference>
<feature type="region of interest" description="Disordered" evidence="4">
    <location>
        <begin position="1"/>
        <end position="25"/>
    </location>
</feature>
<dbReference type="InterPro" id="IPR051782">
    <property type="entry name" value="ABC_Transporter_VariousFunc"/>
</dbReference>
<dbReference type="PROSITE" id="PS50893">
    <property type="entry name" value="ABC_TRANSPORTER_2"/>
    <property type="match status" value="1"/>
</dbReference>
<evidence type="ECO:0000259" key="5">
    <source>
        <dbReference type="PROSITE" id="PS50893"/>
    </source>
</evidence>
<dbReference type="InterPro" id="IPR027417">
    <property type="entry name" value="P-loop_NTPase"/>
</dbReference>
<feature type="domain" description="ABC transporter" evidence="5">
    <location>
        <begin position="31"/>
        <end position="256"/>
    </location>
</feature>
<dbReference type="Proteomes" id="UP000199607">
    <property type="component" value="Unassembled WGS sequence"/>
</dbReference>
<dbReference type="AlphaFoldDB" id="A0A1I4BBY7"/>
<proteinExistence type="predicted"/>
<dbReference type="RefSeq" id="WP_089865196.1">
    <property type="nucleotide sequence ID" value="NZ_FOTC01000001.1"/>
</dbReference>
<feature type="compositionally biased region" description="Polar residues" evidence="4">
    <location>
        <begin position="10"/>
        <end position="23"/>
    </location>
</feature>
<dbReference type="GO" id="GO:0005524">
    <property type="term" value="F:ATP binding"/>
    <property type="evidence" value="ECO:0007669"/>
    <property type="project" value="UniProtKB-KW"/>
</dbReference>
<protein>
    <submittedName>
        <fullName evidence="6">ABC-type multidrug transport system, ATPase component</fullName>
    </submittedName>
</protein>
<dbReference type="STRING" id="553466.SAMN04487950_0463"/>
<dbReference type="EMBL" id="FOTC01000001">
    <property type="protein sequence ID" value="SFK66322.1"/>
    <property type="molecule type" value="Genomic_DNA"/>
</dbReference>
<dbReference type="PANTHER" id="PTHR42939:SF1">
    <property type="entry name" value="ABC TRANSPORTER ATP-BINDING PROTEIN ALBC-RELATED"/>
    <property type="match status" value="1"/>
</dbReference>
<accession>A0A1I4BBY7</accession>
<dbReference type="SMART" id="SM00382">
    <property type="entry name" value="AAA"/>
    <property type="match status" value="1"/>
</dbReference>
<gene>
    <name evidence="6" type="ORF">SAMN04487950_0463</name>
</gene>
<evidence type="ECO:0000256" key="2">
    <source>
        <dbReference type="ARBA" id="ARBA00022741"/>
    </source>
</evidence>
<dbReference type="InterPro" id="IPR003593">
    <property type="entry name" value="AAA+_ATPase"/>
</dbReference>
<keyword evidence="2" id="KW-0547">Nucleotide-binding</keyword>
<evidence type="ECO:0000256" key="3">
    <source>
        <dbReference type="ARBA" id="ARBA00022840"/>
    </source>
</evidence>
<dbReference type="GO" id="GO:0016887">
    <property type="term" value="F:ATP hydrolysis activity"/>
    <property type="evidence" value="ECO:0007669"/>
    <property type="project" value="InterPro"/>
</dbReference>
<evidence type="ECO:0000313" key="7">
    <source>
        <dbReference type="Proteomes" id="UP000199607"/>
    </source>
</evidence>
<sequence>MSEERAPTASKESPPQERTQSLTDTKRSIALQATNLSRSFGDVTVLEDVSLSVGRGELAAVIGPNGSGKSTLMEALAGIRAPDRGTVTITSPTEATAERRAVGYLPQRPLFRRGFSTRDTLEFYARFVDDTAVDVAVTETLDRVGLSDVAGRTVGSLSGGMTRLLGLGQAILGHPSVLVLDEPGSGLDPAMVERLFSILRSLADDDTGIVVTSHNLEAVEKYADTVVLLDRGEVVLSGTSSDILASTESETLVEAFLTTVQGEERESTVRAGQSSEVNNS</sequence>
<dbReference type="SUPFAM" id="SSF52540">
    <property type="entry name" value="P-loop containing nucleoside triphosphate hydrolases"/>
    <property type="match status" value="1"/>
</dbReference>
<evidence type="ECO:0000313" key="6">
    <source>
        <dbReference type="EMBL" id="SFK66322.1"/>
    </source>
</evidence>
<reference evidence="7" key="1">
    <citation type="submission" date="2016-10" db="EMBL/GenBank/DDBJ databases">
        <authorList>
            <person name="Varghese N."/>
            <person name="Submissions S."/>
        </authorList>
    </citation>
    <scope>NUCLEOTIDE SEQUENCE [LARGE SCALE GENOMIC DNA]</scope>
    <source>
        <strain evidence="7">CGMCC 1.7738</strain>
    </source>
</reference>
<evidence type="ECO:0000256" key="4">
    <source>
        <dbReference type="SAM" id="MobiDB-lite"/>
    </source>
</evidence>
<name>A0A1I4BBY7_9EURY</name>
<keyword evidence="7" id="KW-1185">Reference proteome</keyword>
<dbReference type="CDD" id="cd03230">
    <property type="entry name" value="ABC_DR_subfamily_A"/>
    <property type="match status" value="1"/>
</dbReference>
<keyword evidence="1" id="KW-0813">Transport</keyword>
<dbReference type="Pfam" id="PF00005">
    <property type="entry name" value="ABC_tran"/>
    <property type="match status" value="1"/>
</dbReference>
<dbReference type="Gene3D" id="3.40.50.300">
    <property type="entry name" value="P-loop containing nucleotide triphosphate hydrolases"/>
    <property type="match status" value="1"/>
</dbReference>
<evidence type="ECO:0000256" key="1">
    <source>
        <dbReference type="ARBA" id="ARBA00022448"/>
    </source>
</evidence>
<organism evidence="6 7">
    <name type="scientific">Halogranum rubrum</name>
    <dbReference type="NCBI Taxonomy" id="553466"/>
    <lineage>
        <taxon>Archaea</taxon>
        <taxon>Methanobacteriati</taxon>
        <taxon>Methanobacteriota</taxon>
        <taxon>Stenosarchaea group</taxon>
        <taxon>Halobacteria</taxon>
        <taxon>Halobacteriales</taxon>
        <taxon>Haloferacaceae</taxon>
    </lineage>
</organism>